<dbReference type="GO" id="GO:0106141">
    <property type="term" value="F:flavin prenyltransferase activity"/>
    <property type="evidence" value="ECO:0007669"/>
    <property type="project" value="UniProtKB-EC"/>
</dbReference>
<keyword evidence="4 7" id="KW-0808">Transferase</keyword>
<comment type="catalytic activity">
    <reaction evidence="5 7">
        <text>dimethylallyl phosphate + FMNH2 = prenylated FMNH2 + phosphate</text>
        <dbReference type="Rhea" id="RHEA:37743"/>
        <dbReference type="ChEBI" id="CHEBI:43474"/>
        <dbReference type="ChEBI" id="CHEBI:57618"/>
        <dbReference type="ChEBI" id="CHEBI:87467"/>
        <dbReference type="ChEBI" id="CHEBI:88052"/>
        <dbReference type="EC" id="2.5.1.129"/>
    </reaction>
</comment>
<keyword evidence="1 7" id="KW-0637">Prenyltransferase</keyword>
<feature type="binding site" evidence="7">
    <location>
        <position position="170"/>
    </location>
    <ligand>
        <name>dimethylallyl phosphate</name>
        <dbReference type="ChEBI" id="CHEBI:88052"/>
    </ligand>
</feature>
<evidence type="ECO:0000256" key="3">
    <source>
        <dbReference type="ARBA" id="ARBA00022643"/>
    </source>
</evidence>
<dbReference type="Pfam" id="PF02441">
    <property type="entry name" value="Flavoprotein"/>
    <property type="match status" value="1"/>
</dbReference>
<gene>
    <name evidence="7" type="primary">ubiX</name>
    <name evidence="8" type="ORF">KU39_583</name>
</gene>
<dbReference type="InterPro" id="IPR036551">
    <property type="entry name" value="Flavin_trans-like"/>
</dbReference>
<dbReference type="RefSeq" id="WP_026063542.1">
    <property type="nucleotide sequence ID" value="NZ_CP012508.1"/>
</dbReference>
<evidence type="ECO:0000256" key="5">
    <source>
        <dbReference type="ARBA" id="ARBA00050612"/>
    </source>
</evidence>
<evidence type="ECO:0000313" key="8">
    <source>
        <dbReference type="EMBL" id="ALB21767.1"/>
    </source>
</evidence>
<dbReference type="NCBIfam" id="NF004685">
    <property type="entry name" value="PRK06029.1"/>
    <property type="match status" value="1"/>
</dbReference>
<dbReference type="InterPro" id="IPR003382">
    <property type="entry name" value="Flavoprotein"/>
</dbReference>
<comment type="function">
    <text evidence="7">Flavin prenyltransferase that catalyzes the synthesis of the prenylated FMN cofactor (prenyl-FMN) for 4-hydroxy-3-polyprenylbenzoic acid decarboxylase UbiD. The prenyltransferase is metal-independent and links a dimethylallyl moiety from dimethylallyl monophosphate (DMAP) to the flavin N5 and C6 atoms of FMN.</text>
</comment>
<organism evidence="8 9">
    <name type="scientific">Piscirickettsia salmonis</name>
    <dbReference type="NCBI Taxonomy" id="1238"/>
    <lineage>
        <taxon>Bacteria</taxon>
        <taxon>Pseudomonadati</taxon>
        <taxon>Pseudomonadota</taxon>
        <taxon>Gammaproteobacteria</taxon>
        <taxon>Thiotrichales</taxon>
        <taxon>Piscirickettsiaceae</taxon>
        <taxon>Piscirickettsia</taxon>
    </lineage>
</organism>
<dbReference type="Proteomes" id="UP000029558">
    <property type="component" value="Chromosome"/>
</dbReference>
<comment type="similarity">
    <text evidence="6 7">Belongs to the UbiX/PAD1 family.</text>
</comment>
<evidence type="ECO:0000256" key="6">
    <source>
        <dbReference type="ARBA" id="ARBA00060793"/>
    </source>
</evidence>
<comment type="caution">
    <text evidence="7">Lacks conserved residue(s) required for the propagation of feature annotation.</text>
</comment>
<evidence type="ECO:0000256" key="1">
    <source>
        <dbReference type="ARBA" id="ARBA00022602"/>
    </source>
</evidence>
<feature type="binding site" evidence="7">
    <location>
        <position position="140"/>
    </location>
    <ligand>
        <name>FMN</name>
        <dbReference type="ChEBI" id="CHEBI:58210"/>
    </ligand>
</feature>
<keyword evidence="3 7" id="KW-0288">FMN</keyword>
<sequence>MLNFKKKIILAVTGASGAPYALRLLEHLVLSGVQVSFLISPAGALTIKEECDLHLPAKPEVLQQRLTELTGATAQQILCYGRNDWFAPMASGSAAFDAMIICPCTMRALAAVAMGLSDSLIERAADVMLKERRQLILVPREMPLSVIHLENMLKLARAGAEIIPPMPGFYYRPDSIDDLIDFVVARLLDRLGLAHSLGQRWGER</sequence>
<accession>A0A1L6T9B8</accession>
<dbReference type="HAMAP" id="MF_01984">
    <property type="entry name" value="ubiX_pad"/>
    <property type="match status" value="1"/>
</dbReference>
<name>A0A1L6T9B8_PISSA</name>
<keyword evidence="2 7" id="KW-0285">Flavoprotein</keyword>
<protein>
    <recommendedName>
        <fullName evidence="7">Flavin prenyltransferase UbiX</fullName>
        <ecNumber evidence="7">2.5.1.129</ecNumber>
    </recommendedName>
</protein>
<dbReference type="InterPro" id="IPR004507">
    <property type="entry name" value="UbiX-like"/>
</dbReference>
<dbReference type="OrthoDB" id="9781577at2"/>
<dbReference type="EC" id="2.5.1.129" evidence="7"/>
<feature type="binding site" evidence="7">
    <location>
        <begin position="14"/>
        <end position="16"/>
    </location>
    <ligand>
        <name>FMN</name>
        <dbReference type="ChEBI" id="CHEBI:58210"/>
    </ligand>
</feature>
<dbReference type="EMBL" id="CP012508">
    <property type="protein sequence ID" value="ALB21767.1"/>
    <property type="molecule type" value="Genomic_DNA"/>
</dbReference>
<dbReference type="NCBIfam" id="TIGR00421">
    <property type="entry name" value="ubiX_pad"/>
    <property type="match status" value="1"/>
</dbReference>
<feature type="binding site" evidence="7">
    <location>
        <position position="40"/>
    </location>
    <ligand>
        <name>FMN</name>
        <dbReference type="ChEBI" id="CHEBI:58210"/>
    </ligand>
</feature>
<evidence type="ECO:0000256" key="4">
    <source>
        <dbReference type="ARBA" id="ARBA00022679"/>
    </source>
</evidence>
<dbReference type="FunFam" id="3.40.50.1950:FF:000001">
    <property type="entry name" value="Flavin prenyltransferase UbiX"/>
    <property type="match status" value="1"/>
</dbReference>
<dbReference type="SUPFAM" id="SSF52507">
    <property type="entry name" value="Homo-oligomeric flavin-containing Cys decarboxylases, HFCD"/>
    <property type="match status" value="1"/>
</dbReference>
<evidence type="ECO:0000313" key="9">
    <source>
        <dbReference type="Proteomes" id="UP000029558"/>
    </source>
</evidence>
<dbReference type="AlphaFoldDB" id="A0A1L6T9B8"/>
<feature type="binding site" evidence="7">
    <location>
        <position position="186"/>
    </location>
    <ligand>
        <name>dimethylallyl phosphate</name>
        <dbReference type="ChEBI" id="CHEBI:88052"/>
    </ligand>
</feature>
<dbReference type="Gene3D" id="3.40.50.1950">
    <property type="entry name" value="Flavin prenyltransferase-like"/>
    <property type="match status" value="1"/>
</dbReference>
<evidence type="ECO:0000256" key="2">
    <source>
        <dbReference type="ARBA" id="ARBA00022630"/>
    </source>
</evidence>
<proteinExistence type="inferred from homology"/>
<evidence type="ECO:0000256" key="7">
    <source>
        <dbReference type="HAMAP-Rule" id="MF_01984"/>
    </source>
</evidence>
<reference evidence="8 9" key="1">
    <citation type="journal article" date="2014" name="Genome Announc.">
        <title>Comparative Genome Analysis of Two Isolates of the Fish Pathogen Piscirickettsia salmonis from Different Hosts Reveals Major Differences in Virulence-Associated Secretion Systems.</title>
        <authorList>
            <person name="Bohle H."/>
            <person name="Henriquez P."/>
            <person name="Grothusen H."/>
            <person name="Navas E."/>
            <person name="Sandoval A."/>
            <person name="Bustamante F."/>
            <person name="Bustos P."/>
            <person name="Mancilla M."/>
        </authorList>
    </citation>
    <scope>NUCLEOTIDE SEQUENCE [LARGE SCALE GENOMIC DNA]</scope>
    <source>
        <strain evidence="9">B1-32597</strain>
    </source>
</reference>